<dbReference type="GO" id="GO:0009055">
    <property type="term" value="F:electron transfer activity"/>
    <property type="evidence" value="ECO:0007669"/>
    <property type="project" value="InterPro"/>
</dbReference>
<gene>
    <name evidence="10" type="ORF">DFR61_10235</name>
    <name evidence="9" type="ORF">NCTC10597_02357</name>
</gene>
<keyword evidence="4" id="KW-0249">Electron transport</keyword>
<sequence>MKKAFLAVLFGSALVLGACGSDKSESGSGDSTQVDGEKVTMQKCISCHGDQLNNGNAPDISKIGADKSEKEILKIVEDGQGGMPPGIVKGDEAKAVAEWLATQK</sequence>
<reference evidence="9 11" key="1">
    <citation type="submission" date="2018-06" db="EMBL/GenBank/DDBJ databases">
        <authorList>
            <consortium name="Pathogen Informatics"/>
            <person name="Doyle S."/>
        </authorList>
    </citation>
    <scope>NUCLEOTIDE SEQUENCE [LARGE SCALE GENOMIC DNA]</scope>
    <source>
        <strain evidence="9 11">NCTC10597</strain>
    </source>
</reference>
<dbReference type="InterPro" id="IPR009056">
    <property type="entry name" value="Cyt_c-like_dom"/>
</dbReference>
<evidence type="ECO:0000313" key="9">
    <source>
        <dbReference type="EMBL" id="STX10608.1"/>
    </source>
</evidence>
<keyword evidence="5 6" id="KW-0408">Iron</keyword>
<evidence type="ECO:0000313" key="12">
    <source>
        <dbReference type="Proteomes" id="UP000294641"/>
    </source>
</evidence>
<reference evidence="10 12" key="2">
    <citation type="submission" date="2019-03" db="EMBL/GenBank/DDBJ databases">
        <title>Genomic Encyclopedia of Type Strains, Phase IV (KMG-IV): sequencing the most valuable type-strain genomes for metagenomic binning, comparative biology and taxonomic classification.</title>
        <authorList>
            <person name="Goeker M."/>
        </authorList>
    </citation>
    <scope>NUCLEOTIDE SEQUENCE [LARGE SCALE GENOMIC DNA]</scope>
    <source>
        <strain evidence="10 12">DSM 20580</strain>
    </source>
</reference>
<evidence type="ECO:0000256" key="2">
    <source>
        <dbReference type="ARBA" id="ARBA00022617"/>
    </source>
</evidence>
<proteinExistence type="predicted"/>
<feature type="domain" description="Cytochrome c" evidence="8">
    <location>
        <begin position="31"/>
        <end position="104"/>
    </location>
</feature>
<keyword evidence="7" id="KW-0732">Signal</keyword>
<keyword evidence="3 6" id="KW-0479">Metal-binding</keyword>
<feature type="signal peptide" evidence="7">
    <location>
        <begin position="1"/>
        <end position="20"/>
    </location>
</feature>
<dbReference type="EMBL" id="SNZG01000002">
    <property type="protein sequence ID" value="TDR43355.1"/>
    <property type="molecule type" value="Genomic_DNA"/>
</dbReference>
<evidence type="ECO:0000313" key="11">
    <source>
        <dbReference type="Proteomes" id="UP000254330"/>
    </source>
</evidence>
<dbReference type="OrthoDB" id="7933886at2"/>
<dbReference type="PROSITE" id="PS51007">
    <property type="entry name" value="CYTC"/>
    <property type="match status" value="1"/>
</dbReference>
<dbReference type="GO" id="GO:0046872">
    <property type="term" value="F:metal ion binding"/>
    <property type="evidence" value="ECO:0007669"/>
    <property type="project" value="UniProtKB-KW"/>
</dbReference>
<name>A0A2U3AGY4_9BACL</name>
<dbReference type="Proteomes" id="UP000254330">
    <property type="component" value="Unassembled WGS sequence"/>
</dbReference>
<dbReference type="Proteomes" id="UP000294641">
    <property type="component" value="Unassembled WGS sequence"/>
</dbReference>
<keyword evidence="2 6" id="KW-0349">Heme</keyword>
<evidence type="ECO:0000256" key="7">
    <source>
        <dbReference type="SAM" id="SignalP"/>
    </source>
</evidence>
<dbReference type="NCBIfam" id="NF045774">
    <property type="entry name" value="cytochro_C551"/>
    <property type="match status" value="1"/>
</dbReference>
<evidence type="ECO:0000256" key="6">
    <source>
        <dbReference type="PROSITE-ProRule" id="PRU00433"/>
    </source>
</evidence>
<evidence type="ECO:0000259" key="8">
    <source>
        <dbReference type="PROSITE" id="PS51007"/>
    </source>
</evidence>
<dbReference type="PANTHER" id="PTHR37823:SF4">
    <property type="entry name" value="MENAQUINOL-CYTOCHROME C REDUCTASE CYTOCHROME B_C SUBUNIT"/>
    <property type="match status" value="1"/>
</dbReference>
<dbReference type="RefSeq" id="WP_109348427.1">
    <property type="nucleotide sequence ID" value="NZ_BJUE01000044.1"/>
</dbReference>
<dbReference type="InterPro" id="IPR036909">
    <property type="entry name" value="Cyt_c-like_dom_sf"/>
</dbReference>
<dbReference type="PROSITE" id="PS51257">
    <property type="entry name" value="PROKAR_LIPOPROTEIN"/>
    <property type="match status" value="1"/>
</dbReference>
<evidence type="ECO:0000256" key="1">
    <source>
        <dbReference type="ARBA" id="ARBA00022448"/>
    </source>
</evidence>
<evidence type="ECO:0000313" key="10">
    <source>
        <dbReference type="EMBL" id="TDR43355.1"/>
    </source>
</evidence>
<dbReference type="AlphaFoldDB" id="A0A2U3AGY4"/>
<evidence type="ECO:0000256" key="3">
    <source>
        <dbReference type="ARBA" id="ARBA00022723"/>
    </source>
</evidence>
<dbReference type="InterPro" id="IPR051811">
    <property type="entry name" value="Cytochrome_c550/c551-like"/>
</dbReference>
<dbReference type="GO" id="GO:0020037">
    <property type="term" value="F:heme binding"/>
    <property type="evidence" value="ECO:0007669"/>
    <property type="project" value="InterPro"/>
</dbReference>
<evidence type="ECO:0000256" key="4">
    <source>
        <dbReference type="ARBA" id="ARBA00022982"/>
    </source>
</evidence>
<accession>A0A2U3AGY4</accession>
<dbReference type="Gene3D" id="1.10.760.10">
    <property type="entry name" value="Cytochrome c-like domain"/>
    <property type="match status" value="1"/>
</dbReference>
<dbReference type="InterPro" id="IPR054782">
    <property type="entry name" value="Cytochro_C551"/>
</dbReference>
<evidence type="ECO:0000256" key="5">
    <source>
        <dbReference type="ARBA" id="ARBA00023004"/>
    </source>
</evidence>
<dbReference type="Pfam" id="PF13442">
    <property type="entry name" value="Cytochrome_CBB3"/>
    <property type="match status" value="1"/>
</dbReference>
<protein>
    <submittedName>
        <fullName evidence="10">Cytochrome c551</fullName>
    </submittedName>
    <submittedName>
        <fullName evidence="9">Cytochrome c553</fullName>
    </submittedName>
</protein>
<dbReference type="PANTHER" id="PTHR37823">
    <property type="entry name" value="CYTOCHROME C-553-LIKE"/>
    <property type="match status" value="1"/>
</dbReference>
<keyword evidence="1" id="KW-0813">Transport</keyword>
<dbReference type="SUPFAM" id="SSF46626">
    <property type="entry name" value="Cytochrome c"/>
    <property type="match status" value="1"/>
</dbReference>
<organism evidence="9 11">
    <name type="scientific">Kurthia zopfii</name>
    <dbReference type="NCBI Taxonomy" id="1650"/>
    <lineage>
        <taxon>Bacteria</taxon>
        <taxon>Bacillati</taxon>
        <taxon>Bacillota</taxon>
        <taxon>Bacilli</taxon>
        <taxon>Bacillales</taxon>
        <taxon>Caryophanaceae</taxon>
        <taxon>Kurthia</taxon>
    </lineage>
</organism>
<dbReference type="EMBL" id="UGNP01000001">
    <property type="protein sequence ID" value="STX10608.1"/>
    <property type="molecule type" value="Genomic_DNA"/>
</dbReference>
<comment type="caution">
    <text evidence="9">The sequence shown here is derived from an EMBL/GenBank/DDBJ whole genome shotgun (WGS) entry which is preliminary data.</text>
</comment>
<feature type="chain" id="PRO_5039465175" evidence="7">
    <location>
        <begin position="21"/>
        <end position="104"/>
    </location>
</feature>
<keyword evidence="12" id="KW-1185">Reference proteome</keyword>